<dbReference type="InterPro" id="IPR052036">
    <property type="entry name" value="Hydrolase/PRTase-associated"/>
</dbReference>
<keyword evidence="1" id="KW-0732">Signal</keyword>
<dbReference type="Pfam" id="PF05139">
    <property type="entry name" value="Erythro_esteras"/>
    <property type="match status" value="1"/>
</dbReference>
<comment type="caution">
    <text evidence="2">The sequence shown here is derived from an EMBL/GenBank/DDBJ whole genome shotgun (WGS) entry which is preliminary data.</text>
</comment>
<dbReference type="AlphaFoldDB" id="A0A2S7IJZ0"/>
<dbReference type="OrthoDB" id="9810066at2"/>
<accession>A0A2S7IJZ0</accession>
<dbReference type="SUPFAM" id="SSF159501">
    <property type="entry name" value="EreA/ChaN-like"/>
    <property type="match status" value="1"/>
</dbReference>
<gene>
    <name evidence="2" type="ORF">C5O19_16660</name>
</gene>
<evidence type="ECO:0000313" key="3">
    <source>
        <dbReference type="Proteomes" id="UP000239590"/>
    </source>
</evidence>
<dbReference type="InterPro" id="IPR007815">
    <property type="entry name" value="Emycin_Estase"/>
</dbReference>
<keyword evidence="3" id="KW-1185">Reference proteome</keyword>
<dbReference type="Gene3D" id="3.40.1660.10">
    <property type="entry name" value="EreA-like (biosynthetic domain)"/>
    <property type="match status" value="2"/>
</dbReference>
<dbReference type="EMBL" id="PTRA01000002">
    <property type="protein sequence ID" value="PQA56963.1"/>
    <property type="molecule type" value="Genomic_DNA"/>
</dbReference>
<dbReference type="PANTHER" id="PTHR31299:SF0">
    <property type="entry name" value="ESTERASE, PUTATIVE (AFU_ORTHOLOGUE AFUA_1G05850)-RELATED"/>
    <property type="match status" value="1"/>
</dbReference>
<reference evidence="3" key="1">
    <citation type="submission" date="2018-02" db="EMBL/GenBank/DDBJ databases">
        <title>Genome sequencing of Solimonas sp. HR-BB.</title>
        <authorList>
            <person name="Lee Y."/>
            <person name="Jeon C.O."/>
        </authorList>
    </citation>
    <scope>NUCLEOTIDE SEQUENCE [LARGE SCALE GENOMIC DNA]</scope>
    <source>
        <strain evidence="3">HR-U</strain>
    </source>
</reference>
<evidence type="ECO:0000313" key="2">
    <source>
        <dbReference type="EMBL" id="PQA56963.1"/>
    </source>
</evidence>
<feature type="signal peptide" evidence="1">
    <location>
        <begin position="1"/>
        <end position="21"/>
    </location>
</feature>
<protein>
    <recommendedName>
        <fullName evidence="4">Erythromycin esterase</fullName>
    </recommendedName>
</protein>
<dbReference type="PANTHER" id="PTHR31299">
    <property type="entry name" value="ESTERASE, PUTATIVE (AFU_ORTHOLOGUE AFUA_1G05850)-RELATED"/>
    <property type="match status" value="1"/>
</dbReference>
<dbReference type="GO" id="GO:0046677">
    <property type="term" value="P:response to antibiotic"/>
    <property type="evidence" value="ECO:0007669"/>
    <property type="project" value="InterPro"/>
</dbReference>
<sequence length="419" mass="48013">MKAVLFTTFSLLLVLPCFSQAIKKYVTEHTVNIEHVETSTADYRDLEPIGKAIGDARVVMLGEQDHGDATTFLAKTRLIKYLHEQKGFNVLAFESDFYGLTKGWDEVAKRSETLIPFFRENIFPIWTRSDACQYLFENYIPHTFQTQQPLQVTGFDSQLFQAYSFQHLKEDLDRHLVETHVNATFATAAAYQTFLEAVAALLAKPLNPEFFTNEMVQVLEDGLQTIRQAQLANNDSSYWQIVVENLKALTRNSNRVRDQAMAVNLNYVVNEKYKNEKVIVWAANTHVMKYTDHIKSKAKQFDQVIFENMGTAFVRDGATKTYVLGFASYQGTAGRLGAPTFSVQAPHKNGFENWIPEQIHYGFVDFSFYNATYNYPQEPFLMKSPMHFTIPGRVAAIPWNLAYDGIFFIREMRAVKKAE</sequence>
<organism evidence="2 3">
    <name type="scientific">Siphonobacter curvatus</name>
    <dbReference type="NCBI Taxonomy" id="2094562"/>
    <lineage>
        <taxon>Bacteria</taxon>
        <taxon>Pseudomonadati</taxon>
        <taxon>Bacteroidota</taxon>
        <taxon>Cytophagia</taxon>
        <taxon>Cytophagales</taxon>
        <taxon>Cytophagaceae</taxon>
        <taxon>Siphonobacter</taxon>
    </lineage>
</organism>
<evidence type="ECO:0000256" key="1">
    <source>
        <dbReference type="SAM" id="SignalP"/>
    </source>
</evidence>
<dbReference type="Proteomes" id="UP000239590">
    <property type="component" value="Unassembled WGS sequence"/>
</dbReference>
<evidence type="ECO:0008006" key="4">
    <source>
        <dbReference type="Google" id="ProtNLM"/>
    </source>
</evidence>
<dbReference type="CDD" id="cd14728">
    <property type="entry name" value="Ere-like"/>
    <property type="match status" value="1"/>
</dbReference>
<dbReference type="RefSeq" id="WP_104714537.1">
    <property type="nucleotide sequence ID" value="NZ_PTRA01000002.1"/>
</dbReference>
<feature type="chain" id="PRO_5015704631" description="Erythromycin esterase" evidence="1">
    <location>
        <begin position="22"/>
        <end position="419"/>
    </location>
</feature>
<proteinExistence type="predicted"/>
<name>A0A2S7IJZ0_9BACT</name>